<sequence length="273" mass="29282">MKFKSKLTAVLATTLLTLSFSQSIKASADTTTATQSNLYDKINQQFTQAYQTRSAKLVDVITKEVSKLSGTNFHEPVEASLLHLNQFISQYDQTLASVNKAEATHLDADISAAQAQIAQLPTSEVAHTTAFSDRINAVIAANEQAKKAAALAAQKAAADQAAKEAQAAQEAQREKEKANNPYGLKYTGFDSIDSARALRNSIEQGGNMNINLSLNLQYIGGYGFAKSTWLALCSETATSPTDFSVAHQNLLADTLVRDAFGGDWGNVPKSGGW</sequence>
<evidence type="ECO:0000313" key="3">
    <source>
        <dbReference type="EMBL" id="MQW39147.1"/>
    </source>
</evidence>
<keyword evidence="2" id="KW-0732">Signal</keyword>
<dbReference type="RefSeq" id="WP_153495831.1">
    <property type="nucleotide sequence ID" value="NZ_CAXYUY010000032.1"/>
</dbReference>
<accession>A0A7X1Z7L5</accession>
<keyword evidence="4" id="KW-1185">Reference proteome</keyword>
<name>A0A7X1Z7L5_9LACT</name>
<keyword evidence="1" id="KW-0175">Coiled coil</keyword>
<comment type="caution">
    <text evidence="3">The sequence shown here is derived from an EMBL/GenBank/DDBJ whole genome shotgun (WGS) entry which is preliminary data.</text>
</comment>
<organism evidence="3 4">
    <name type="scientific">Lactococcus hircilactis</name>
    <dbReference type="NCBI Taxonomy" id="1494462"/>
    <lineage>
        <taxon>Bacteria</taxon>
        <taxon>Bacillati</taxon>
        <taxon>Bacillota</taxon>
        <taxon>Bacilli</taxon>
        <taxon>Lactobacillales</taxon>
        <taxon>Streptococcaceae</taxon>
        <taxon>Lactococcus</taxon>
    </lineage>
</organism>
<protein>
    <submittedName>
        <fullName evidence="3">Uncharacterized protein</fullName>
    </submittedName>
</protein>
<feature type="chain" id="PRO_5031022777" evidence="2">
    <location>
        <begin position="29"/>
        <end position="273"/>
    </location>
</feature>
<dbReference type="Gene3D" id="1.10.530.10">
    <property type="match status" value="1"/>
</dbReference>
<feature type="signal peptide" evidence="2">
    <location>
        <begin position="1"/>
        <end position="28"/>
    </location>
</feature>
<gene>
    <name evidence="3" type="ORF">GHI93_04230</name>
</gene>
<dbReference type="Proteomes" id="UP000439550">
    <property type="component" value="Unassembled WGS sequence"/>
</dbReference>
<feature type="coiled-coil region" evidence="1">
    <location>
        <begin position="148"/>
        <end position="178"/>
    </location>
</feature>
<proteinExistence type="predicted"/>
<evidence type="ECO:0000256" key="2">
    <source>
        <dbReference type="SAM" id="SignalP"/>
    </source>
</evidence>
<reference evidence="3 4" key="1">
    <citation type="submission" date="2019-10" db="EMBL/GenBank/DDBJ databases">
        <authorList>
            <person name="Dong K."/>
        </authorList>
    </citation>
    <scope>NUCLEOTIDE SEQUENCE [LARGE SCALE GENOMIC DNA]</scope>
    <source>
        <strain evidence="3 4">DSM 28960</strain>
    </source>
</reference>
<dbReference type="EMBL" id="WITJ01000005">
    <property type="protein sequence ID" value="MQW39147.1"/>
    <property type="molecule type" value="Genomic_DNA"/>
</dbReference>
<dbReference type="AlphaFoldDB" id="A0A7X1Z7L5"/>
<evidence type="ECO:0000313" key="4">
    <source>
        <dbReference type="Proteomes" id="UP000439550"/>
    </source>
</evidence>
<dbReference type="OrthoDB" id="9824927at2"/>
<evidence type="ECO:0000256" key="1">
    <source>
        <dbReference type="SAM" id="Coils"/>
    </source>
</evidence>